<evidence type="ECO:0000259" key="2">
    <source>
        <dbReference type="PROSITE" id="PS50222"/>
    </source>
</evidence>
<dbReference type="PROSITE" id="PS50222">
    <property type="entry name" value="EF_HAND_2"/>
    <property type="match status" value="1"/>
</dbReference>
<dbReference type="CDD" id="cd14254">
    <property type="entry name" value="Dockerin_II"/>
    <property type="match status" value="1"/>
</dbReference>
<protein>
    <recommendedName>
        <fullName evidence="2">EF-hand domain-containing protein</fullName>
    </recommendedName>
</protein>
<dbReference type="InterPro" id="IPR018247">
    <property type="entry name" value="EF_Hand_1_Ca_BS"/>
</dbReference>
<dbReference type="RefSeq" id="WP_157459370.1">
    <property type="nucleotide sequence ID" value="NZ_WQLB01000013.1"/>
</dbReference>
<sequence length="173" mass="18180">MKRVLLALLLLAPLASGAQAATVKLRPQGDELTRAVQAALTALSSPDLPVTLDTKSGVVLALGGAAPFNPDVAARVVTVNGERRIEFNPRGPLPLQDALRTELARELRLTDWTPASARTRLSGADLNGDGKIDLADLAVLMNNHGKTTPVGDLSGDGKVDDADVRLFAAQYKP</sequence>
<dbReference type="AlphaFoldDB" id="A0A7C9HS01"/>
<dbReference type="Proteomes" id="UP000483286">
    <property type="component" value="Unassembled WGS sequence"/>
</dbReference>
<reference evidence="3 4" key="1">
    <citation type="submission" date="2019-12" db="EMBL/GenBank/DDBJ databases">
        <title>Deinococcus sp. HMF7620 Genome sequencing and assembly.</title>
        <authorList>
            <person name="Kang H."/>
            <person name="Kim H."/>
            <person name="Joh K."/>
        </authorList>
    </citation>
    <scope>NUCLEOTIDE SEQUENCE [LARGE SCALE GENOMIC DNA]</scope>
    <source>
        <strain evidence="3 4">HMF7620</strain>
    </source>
</reference>
<dbReference type="SUPFAM" id="SSF63446">
    <property type="entry name" value="Type I dockerin domain"/>
    <property type="match status" value="1"/>
</dbReference>
<name>A0A7C9HS01_9DEIO</name>
<feature type="domain" description="EF-hand" evidence="2">
    <location>
        <begin position="125"/>
        <end position="147"/>
    </location>
</feature>
<gene>
    <name evidence="3" type="ORF">GO986_11070</name>
</gene>
<proteinExistence type="predicted"/>
<dbReference type="InterPro" id="IPR002048">
    <property type="entry name" value="EF_hand_dom"/>
</dbReference>
<dbReference type="InterPro" id="IPR036439">
    <property type="entry name" value="Dockerin_dom_sf"/>
</dbReference>
<dbReference type="Gene3D" id="1.10.1330.10">
    <property type="entry name" value="Dockerin domain"/>
    <property type="match status" value="1"/>
</dbReference>
<comment type="caution">
    <text evidence="3">The sequence shown here is derived from an EMBL/GenBank/DDBJ whole genome shotgun (WGS) entry which is preliminary data.</text>
</comment>
<dbReference type="GO" id="GO:0000272">
    <property type="term" value="P:polysaccharide catabolic process"/>
    <property type="evidence" value="ECO:0007669"/>
    <property type="project" value="InterPro"/>
</dbReference>
<evidence type="ECO:0000313" key="4">
    <source>
        <dbReference type="Proteomes" id="UP000483286"/>
    </source>
</evidence>
<dbReference type="GO" id="GO:0005509">
    <property type="term" value="F:calcium ion binding"/>
    <property type="evidence" value="ECO:0007669"/>
    <property type="project" value="InterPro"/>
</dbReference>
<accession>A0A7C9HS01</accession>
<keyword evidence="1" id="KW-0732">Signal</keyword>
<feature type="signal peptide" evidence="1">
    <location>
        <begin position="1"/>
        <end position="20"/>
    </location>
</feature>
<organism evidence="3 4">
    <name type="scientific">Deinococcus arboris</name>
    <dbReference type="NCBI Taxonomy" id="2682977"/>
    <lineage>
        <taxon>Bacteria</taxon>
        <taxon>Thermotogati</taxon>
        <taxon>Deinococcota</taxon>
        <taxon>Deinococci</taxon>
        <taxon>Deinococcales</taxon>
        <taxon>Deinococcaceae</taxon>
        <taxon>Deinococcus</taxon>
    </lineage>
</organism>
<dbReference type="PROSITE" id="PS00018">
    <property type="entry name" value="EF_HAND_1"/>
    <property type="match status" value="1"/>
</dbReference>
<feature type="chain" id="PRO_5028946648" description="EF-hand domain-containing protein" evidence="1">
    <location>
        <begin position="21"/>
        <end position="173"/>
    </location>
</feature>
<evidence type="ECO:0000313" key="3">
    <source>
        <dbReference type="EMBL" id="MVN87313.1"/>
    </source>
</evidence>
<evidence type="ECO:0000256" key="1">
    <source>
        <dbReference type="SAM" id="SignalP"/>
    </source>
</evidence>
<keyword evidence="4" id="KW-1185">Reference proteome</keyword>
<dbReference type="EMBL" id="WQLB01000013">
    <property type="protein sequence ID" value="MVN87313.1"/>
    <property type="molecule type" value="Genomic_DNA"/>
</dbReference>